<evidence type="ECO:0000256" key="4">
    <source>
        <dbReference type="ARBA" id="ARBA00022989"/>
    </source>
</evidence>
<dbReference type="GO" id="GO:0005739">
    <property type="term" value="C:mitochondrion"/>
    <property type="evidence" value="ECO:0007669"/>
    <property type="project" value="TreeGrafter"/>
</dbReference>
<keyword evidence="5 8" id="KW-0472">Membrane</keyword>
<comment type="similarity">
    <text evidence="2">Belongs to the Tim17/Tim22/Tim23 family.</text>
</comment>
<accession>A0AAW0WFS0</accession>
<dbReference type="PANTHER" id="PTHR13002">
    <property type="entry name" value="C3ORF1 PROTEIN-RELATED"/>
    <property type="match status" value="1"/>
</dbReference>
<dbReference type="Proteomes" id="UP001445076">
    <property type="component" value="Unassembled WGS sequence"/>
</dbReference>
<keyword evidence="3 8" id="KW-0812">Transmembrane</keyword>
<evidence type="ECO:0000256" key="7">
    <source>
        <dbReference type="ARBA" id="ARBA00041344"/>
    </source>
</evidence>
<dbReference type="GO" id="GO:0032981">
    <property type="term" value="P:mitochondrial respiratory chain complex I assembly"/>
    <property type="evidence" value="ECO:0007669"/>
    <property type="project" value="InterPro"/>
</dbReference>
<sequence>MANGSGYYSRFFSTFSSLRKKTLWRDSSGVLLGLNLMSAFHNPDAIDQDFRKASQLQEQETGAHRLKLMFSYDEYGNISPELHTIVQGTMFGAFTGSIIGGTIHSKENFTKFIEKNQGTAFANILDAQKQLQTKVTLGFARGAWMWGWRLGLFCGSFMLLSTTISVYRGKPSVLEYLAAGSITGSLYKLKQGPRAIVAGGMIGGALGTLAGCINLAILYITGTSMEEVRYWQYEWKKEYQEKTHKAIRKVRSDELDALTKFHEETVSTEGLLDAIDGQDANITK</sequence>
<reference evidence="9 10" key="1">
    <citation type="journal article" date="2024" name="BMC Genomics">
        <title>Genome assembly of redclaw crayfish (Cherax quadricarinatus) provides insights into its immune adaptation and hypoxia tolerance.</title>
        <authorList>
            <person name="Liu Z."/>
            <person name="Zheng J."/>
            <person name="Li H."/>
            <person name="Fang K."/>
            <person name="Wang S."/>
            <person name="He J."/>
            <person name="Zhou D."/>
            <person name="Weng S."/>
            <person name="Chi M."/>
            <person name="Gu Z."/>
            <person name="He J."/>
            <person name="Li F."/>
            <person name="Wang M."/>
        </authorList>
    </citation>
    <scope>NUCLEOTIDE SEQUENCE [LARGE SCALE GENOMIC DNA]</scope>
    <source>
        <strain evidence="9">ZL_2023a</strain>
    </source>
</reference>
<comment type="subcellular location">
    <subcellularLocation>
        <location evidence="1">Membrane</location>
        <topology evidence="1">Multi-pass membrane protein</topology>
    </subcellularLocation>
</comment>
<evidence type="ECO:0000313" key="10">
    <source>
        <dbReference type="Proteomes" id="UP001445076"/>
    </source>
</evidence>
<dbReference type="PANTHER" id="PTHR13002:SF1">
    <property type="entry name" value="COMPLEX I ASSEMBLY FACTOR TIMMDC1, MITOCHONDRIAL"/>
    <property type="match status" value="1"/>
</dbReference>
<evidence type="ECO:0000256" key="2">
    <source>
        <dbReference type="ARBA" id="ARBA00008444"/>
    </source>
</evidence>
<feature type="transmembrane region" description="Helical" evidence="8">
    <location>
        <begin position="195"/>
        <end position="220"/>
    </location>
</feature>
<comment type="caution">
    <text evidence="9">The sequence shown here is derived from an EMBL/GenBank/DDBJ whole genome shotgun (WGS) entry which is preliminary data.</text>
</comment>
<dbReference type="GO" id="GO:0016020">
    <property type="term" value="C:membrane"/>
    <property type="evidence" value="ECO:0007669"/>
    <property type="project" value="UniProtKB-SubCell"/>
</dbReference>
<keyword evidence="4 8" id="KW-1133">Transmembrane helix</keyword>
<evidence type="ECO:0000256" key="3">
    <source>
        <dbReference type="ARBA" id="ARBA00022692"/>
    </source>
</evidence>
<evidence type="ECO:0000313" key="9">
    <source>
        <dbReference type="EMBL" id="KAK8726654.1"/>
    </source>
</evidence>
<gene>
    <name evidence="9" type="ORF">OTU49_009975</name>
</gene>
<evidence type="ECO:0000256" key="5">
    <source>
        <dbReference type="ARBA" id="ARBA00023136"/>
    </source>
</evidence>
<feature type="transmembrane region" description="Helical" evidence="8">
    <location>
        <begin position="146"/>
        <end position="167"/>
    </location>
</feature>
<dbReference type="AlphaFoldDB" id="A0AAW0WFS0"/>
<keyword evidence="10" id="KW-1185">Reference proteome</keyword>
<evidence type="ECO:0000256" key="1">
    <source>
        <dbReference type="ARBA" id="ARBA00004141"/>
    </source>
</evidence>
<organism evidence="9 10">
    <name type="scientific">Cherax quadricarinatus</name>
    <name type="common">Australian red claw crayfish</name>
    <dbReference type="NCBI Taxonomy" id="27406"/>
    <lineage>
        <taxon>Eukaryota</taxon>
        <taxon>Metazoa</taxon>
        <taxon>Ecdysozoa</taxon>
        <taxon>Arthropoda</taxon>
        <taxon>Crustacea</taxon>
        <taxon>Multicrustacea</taxon>
        <taxon>Malacostraca</taxon>
        <taxon>Eumalacostraca</taxon>
        <taxon>Eucarida</taxon>
        <taxon>Decapoda</taxon>
        <taxon>Pleocyemata</taxon>
        <taxon>Astacidea</taxon>
        <taxon>Parastacoidea</taxon>
        <taxon>Parastacidae</taxon>
        <taxon>Cherax</taxon>
    </lineage>
</organism>
<proteinExistence type="inferred from homology"/>
<evidence type="ECO:0000256" key="8">
    <source>
        <dbReference type="SAM" id="Phobius"/>
    </source>
</evidence>
<dbReference type="Pfam" id="PF02466">
    <property type="entry name" value="Tim17"/>
    <property type="match status" value="1"/>
</dbReference>
<dbReference type="EMBL" id="JARKIK010000078">
    <property type="protein sequence ID" value="KAK8726654.1"/>
    <property type="molecule type" value="Genomic_DNA"/>
</dbReference>
<evidence type="ECO:0000256" key="6">
    <source>
        <dbReference type="ARBA" id="ARBA00040778"/>
    </source>
</evidence>
<dbReference type="InterPro" id="IPR055299">
    <property type="entry name" value="TIMMDC1"/>
</dbReference>
<name>A0AAW0WFS0_CHEQU</name>
<protein>
    <recommendedName>
        <fullName evidence="6">Complex I assembly factor TIMMDC1, mitochondrial</fullName>
    </recommendedName>
    <alternativeName>
        <fullName evidence="7">Translocase of inner mitochondrial membrane domain-containing protein 1</fullName>
    </alternativeName>
</protein>